<evidence type="ECO:0000313" key="8">
    <source>
        <dbReference type="EMBL" id="QWG04715.1"/>
    </source>
</evidence>
<dbReference type="InterPro" id="IPR032432">
    <property type="entry name" value="Radical_SAM_C"/>
</dbReference>
<evidence type="ECO:0000256" key="1">
    <source>
        <dbReference type="ARBA" id="ARBA00001966"/>
    </source>
</evidence>
<dbReference type="SFLD" id="SFLDG01086">
    <property type="entry name" value="elongater_protein-like"/>
    <property type="match status" value="1"/>
</dbReference>
<dbReference type="GO" id="GO:0003824">
    <property type="term" value="F:catalytic activity"/>
    <property type="evidence" value="ECO:0007669"/>
    <property type="project" value="InterPro"/>
</dbReference>
<organism evidence="8 9">
    <name type="scientific">Flammeovirga yaeyamensis</name>
    <dbReference type="NCBI Taxonomy" id="367791"/>
    <lineage>
        <taxon>Bacteria</taxon>
        <taxon>Pseudomonadati</taxon>
        <taxon>Bacteroidota</taxon>
        <taxon>Cytophagia</taxon>
        <taxon>Cytophagales</taxon>
        <taxon>Flammeovirgaceae</taxon>
        <taxon>Flammeovirga</taxon>
    </lineage>
</organism>
<dbReference type="GO" id="GO:0051539">
    <property type="term" value="F:4 iron, 4 sulfur cluster binding"/>
    <property type="evidence" value="ECO:0007669"/>
    <property type="project" value="UniProtKB-KW"/>
</dbReference>
<evidence type="ECO:0000259" key="7">
    <source>
        <dbReference type="PROSITE" id="PS51918"/>
    </source>
</evidence>
<dbReference type="GO" id="GO:0002926">
    <property type="term" value="P:tRNA wobble base 5-methoxycarbonylmethyl-2-thiouridinylation"/>
    <property type="evidence" value="ECO:0007669"/>
    <property type="project" value="TreeGrafter"/>
</dbReference>
<proteinExistence type="predicted"/>
<dbReference type="GO" id="GO:0005737">
    <property type="term" value="C:cytoplasm"/>
    <property type="evidence" value="ECO:0007669"/>
    <property type="project" value="TreeGrafter"/>
</dbReference>
<accession>A0AAX1NE31</accession>
<comment type="cofactor">
    <cofactor evidence="1">
        <name>[4Fe-4S] cluster</name>
        <dbReference type="ChEBI" id="CHEBI:49883"/>
    </cofactor>
</comment>
<sequence length="336" mass="37674">MKNKHSNIPIFIPELACPHQCVFCNQKNISGQEGIVQPHEIQDIIDEYLSTMNDGRTIEIAFFGGSFTGIDIKLQEEYLKIAHAYILSGKVHGIRLSTRPDYIDQNIIQLLKKYGVTAVELGAQSTAKIVLQKSGRGHSFEDIKKAAHLIKSAGIELGLQMMIGLPEDTKELSLQTAKDIVALGAETTRIYPTIVVKDTVLEKRFLEGLYQPLSLETAVDWTKDILSYFSKHDIHVLRVGLHPSEDLVKGKNLISGPLHPAFKELVMSDIWHQLFEEYILPKAKGQYLVEVANRQLNYAVGFKGKNKSFLTENGFQVKFIGNENLKGYESKISFCG</sequence>
<dbReference type="InterPro" id="IPR023404">
    <property type="entry name" value="rSAM_horseshoe"/>
</dbReference>
<dbReference type="InterPro" id="IPR007197">
    <property type="entry name" value="rSAM"/>
</dbReference>
<dbReference type="Gene3D" id="3.80.30.20">
    <property type="entry name" value="tm_1862 like domain"/>
    <property type="match status" value="1"/>
</dbReference>
<feature type="domain" description="Radical SAM core" evidence="7">
    <location>
        <begin position="1"/>
        <end position="232"/>
    </location>
</feature>
<evidence type="ECO:0000256" key="5">
    <source>
        <dbReference type="ARBA" id="ARBA00023004"/>
    </source>
</evidence>
<evidence type="ECO:0000256" key="4">
    <source>
        <dbReference type="ARBA" id="ARBA00022723"/>
    </source>
</evidence>
<dbReference type="EMBL" id="CP076133">
    <property type="protein sequence ID" value="QWG04715.1"/>
    <property type="molecule type" value="Genomic_DNA"/>
</dbReference>
<evidence type="ECO:0000313" key="9">
    <source>
        <dbReference type="Proteomes" id="UP000678679"/>
    </source>
</evidence>
<keyword evidence="9" id="KW-1185">Reference proteome</keyword>
<evidence type="ECO:0000256" key="3">
    <source>
        <dbReference type="ARBA" id="ARBA00022691"/>
    </source>
</evidence>
<keyword evidence="4" id="KW-0479">Metal-binding</keyword>
<dbReference type="InterPro" id="IPR039661">
    <property type="entry name" value="ELP3"/>
</dbReference>
<dbReference type="InterPro" id="IPR058240">
    <property type="entry name" value="rSAM_sf"/>
</dbReference>
<keyword evidence="6" id="KW-0411">Iron-sulfur</keyword>
<dbReference type="CDD" id="cd01335">
    <property type="entry name" value="Radical_SAM"/>
    <property type="match status" value="1"/>
</dbReference>
<keyword evidence="3" id="KW-0949">S-adenosyl-L-methionine</keyword>
<dbReference type="SUPFAM" id="SSF102114">
    <property type="entry name" value="Radical SAM enzymes"/>
    <property type="match status" value="1"/>
</dbReference>
<gene>
    <name evidence="8" type="ORF">KMW28_27845</name>
</gene>
<name>A0AAX1NE31_9BACT</name>
<dbReference type="RefSeq" id="WP_169666615.1">
    <property type="nucleotide sequence ID" value="NZ_CP076133.1"/>
</dbReference>
<dbReference type="Pfam" id="PF04055">
    <property type="entry name" value="Radical_SAM"/>
    <property type="match status" value="1"/>
</dbReference>
<keyword evidence="2" id="KW-0004">4Fe-4S</keyword>
<evidence type="ECO:0000256" key="2">
    <source>
        <dbReference type="ARBA" id="ARBA00022485"/>
    </source>
</evidence>
<dbReference type="Proteomes" id="UP000678679">
    <property type="component" value="Chromosome 2"/>
</dbReference>
<dbReference type="PROSITE" id="PS51918">
    <property type="entry name" value="RADICAL_SAM"/>
    <property type="match status" value="1"/>
</dbReference>
<keyword evidence="5" id="KW-0408">Iron</keyword>
<dbReference type="PANTHER" id="PTHR11135:SF0">
    <property type="entry name" value="ELONGATOR COMPLEX PROTEIN 3"/>
    <property type="match status" value="1"/>
</dbReference>
<dbReference type="SFLD" id="SFLDG01082">
    <property type="entry name" value="B12-binding_domain_containing"/>
    <property type="match status" value="1"/>
</dbReference>
<dbReference type="Pfam" id="PF16199">
    <property type="entry name" value="Radical_SAM_C"/>
    <property type="match status" value="1"/>
</dbReference>
<evidence type="ECO:0000256" key="6">
    <source>
        <dbReference type="ARBA" id="ARBA00023014"/>
    </source>
</evidence>
<dbReference type="PANTHER" id="PTHR11135">
    <property type="entry name" value="HISTONE ACETYLTRANSFERASE-RELATED"/>
    <property type="match status" value="1"/>
</dbReference>
<dbReference type="SFLD" id="SFLDS00029">
    <property type="entry name" value="Radical_SAM"/>
    <property type="match status" value="1"/>
</dbReference>
<dbReference type="AlphaFoldDB" id="A0AAX1NE31"/>
<reference evidence="8 9" key="1">
    <citation type="submission" date="2021-05" db="EMBL/GenBank/DDBJ databases">
        <title>Comparative genomic studies on the polysaccharide-degrading batcterial strains of the Flammeovirga genus.</title>
        <authorList>
            <person name="Zewei F."/>
            <person name="Zheng Z."/>
            <person name="Yu L."/>
            <person name="Ruyue G."/>
            <person name="Yanhong M."/>
            <person name="Yuanyuan C."/>
            <person name="Jingyan G."/>
            <person name="Wenjun H."/>
        </authorList>
    </citation>
    <scope>NUCLEOTIDE SEQUENCE [LARGE SCALE GENOMIC DNA]</scope>
    <source>
        <strain evidence="8 9">NBRC:100898</strain>
    </source>
</reference>
<dbReference type="SMART" id="SM00729">
    <property type="entry name" value="Elp3"/>
    <property type="match status" value="1"/>
</dbReference>
<dbReference type="InterPro" id="IPR006638">
    <property type="entry name" value="Elp3/MiaA/NifB-like_rSAM"/>
</dbReference>
<dbReference type="GO" id="GO:0046872">
    <property type="term" value="F:metal ion binding"/>
    <property type="evidence" value="ECO:0007669"/>
    <property type="project" value="UniProtKB-KW"/>
</dbReference>
<protein>
    <submittedName>
        <fullName evidence="8">Radical SAM protein</fullName>
    </submittedName>
</protein>
<dbReference type="KEGG" id="fya:KMW28_27845"/>